<accession>A0A5N4D392</accession>
<dbReference type="SUPFAM" id="SSF64593">
    <property type="entry name" value="Intermediate filament protein, coiled coil region"/>
    <property type="match status" value="1"/>
</dbReference>
<keyword evidence="2" id="KW-1185">Reference proteome</keyword>
<gene>
    <name evidence="1" type="ORF">Cadr_000019088</name>
</gene>
<dbReference type="Proteomes" id="UP000299084">
    <property type="component" value="Unassembled WGS sequence"/>
</dbReference>
<dbReference type="EMBL" id="JWIN03000016">
    <property type="protein sequence ID" value="KAB1265499.1"/>
    <property type="molecule type" value="Genomic_DNA"/>
</dbReference>
<comment type="caution">
    <text evidence="1">The sequence shown here is derived from an EMBL/GenBank/DDBJ whole genome shotgun (WGS) entry which is preliminary data.</text>
</comment>
<proteinExistence type="predicted"/>
<sequence>MSALRLHVRHLPDSQLRLQGLPVQSCRPSSRGPTSGISSSIGTCSWSCKGSFNGNKKGTMQSLNNCLTNYPEKVRQLKRDNTELE</sequence>
<evidence type="ECO:0000313" key="1">
    <source>
        <dbReference type="EMBL" id="KAB1265499.1"/>
    </source>
</evidence>
<name>A0A5N4D392_CAMDR</name>
<protein>
    <submittedName>
        <fullName evidence="1">Keratin</fullName>
    </submittedName>
</protein>
<organism evidence="1 2">
    <name type="scientific">Camelus dromedarius</name>
    <name type="common">Dromedary</name>
    <name type="synonym">Arabian camel</name>
    <dbReference type="NCBI Taxonomy" id="9838"/>
    <lineage>
        <taxon>Eukaryota</taxon>
        <taxon>Metazoa</taxon>
        <taxon>Chordata</taxon>
        <taxon>Craniata</taxon>
        <taxon>Vertebrata</taxon>
        <taxon>Euteleostomi</taxon>
        <taxon>Mammalia</taxon>
        <taxon>Eutheria</taxon>
        <taxon>Laurasiatheria</taxon>
        <taxon>Artiodactyla</taxon>
        <taxon>Tylopoda</taxon>
        <taxon>Camelidae</taxon>
        <taxon>Camelus</taxon>
    </lineage>
</organism>
<evidence type="ECO:0000313" key="2">
    <source>
        <dbReference type="Proteomes" id="UP000299084"/>
    </source>
</evidence>
<dbReference type="AlphaFoldDB" id="A0A5N4D392"/>
<reference evidence="1 2" key="1">
    <citation type="journal article" date="2019" name="Mol. Ecol. Resour.">
        <title>Improving Illumina assemblies with Hi-C and long reads: an example with the North African dromedary.</title>
        <authorList>
            <person name="Elbers J.P."/>
            <person name="Rogers M.F."/>
            <person name="Perelman P.L."/>
            <person name="Proskuryakova A.A."/>
            <person name="Serdyukova N.A."/>
            <person name="Johnson W.E."/>
            <person name="Horin P."/>
            <person name="Corander J."/>
            <person name="Murphy D."/>
            <person name="Burger P.A."/>
        </authorList>
    </citation>
    <scope>NUCLEOTIDE SEQUENCE [LARGE SCALE GENOMIC DNA]</scope>
    <source>
        <strain evidence="1">Drom800</strain>
        <tissue evidence="1">Blood</tissue>
    </source>
</reference>